<evidence type="ECO:0000313" key="2">
    <source>
        <dbReference type="EMBL" id="GAW97057.1"/>
    </source>
</evidence>
<comment type="caution">
    <text evidence="2">The sequence shown here is derived from an EMBL/GenBank/DDBJ whole genome shotgun (WGS) entry which is preliminary data.</text>
</comment>
<organism evidence="2 3">
    <name type="scientific">Colwellia marinimaniae</name>
    <dbReference type="NCBI Taxonomy" id="1513592"/>
    <lineage>
        <taxon>Bacteria</taxon>
        <taxon>Pseudomonadati</taxon>
        <taxon>Pseudomonadota</taxon>
        <taxon>Gammaproteobacteria</taxon>
        <taxon>Alteromonadales</taxon>
        <taxon>Colwelliaceae</taxon>
        <taxon>Colwellia</taxon>
    </lineage>
</organism>
<evidence type="ECO:0000256" key="1">
    <source>
        <dbReference type="SAM" id="SignalP"/>
    </source>
</evidence>
<keyword evidence="1" id="KW-0732">Signal</keyword>
<gene>
    <name evidence="2" type="ORF">MTCD1_02683</name>
</gene>
<evidence type="ECO:0000313" key="3">
    <source>
        <dbReference type="Proteomes" id="UP000197068"/>
    </source>
</evidence>
<dbReference type="RefSeq" id="WP_057182755.1">
    <property type="nucleotide sequence ID" value="NZ_BDQM01000024.1"/>
</dbReference>
<reference evidence="2 3" key="1">
    <citation type="submission" date="2017-06" db="EMBL/GenBank/DDBJ databases">
        <title>Whole Genome Sequences of Colwellia marinimaniae MTCD1.</title>
        <authorList>
            <person name="Kusumoto H."/>
            <person name="Inoue M."/>
            <person name="Tanikawa K."/>
            <person name="Maeji H."/>
            <person name="Cameron J.H."/>
            <person name="Bartlett D.H."/>
        </authorList>
    </citation>
    <scope>NUCLEOTIDE SEQUENCE [LARGE SCALE GENOMIC DNA]</scope>
    <source>
        <strain evidence="2 3">MTCD1</strain>
    </source>
</reference>
<feature type="chain" id="PRO_5047163096" description="Orphan protein" evidence="1">
    <location>
        <begin position="22"/>
        <end position="173"/>
    </location>
</feature>
<evidence type="ECO:0008006" key="4">
    <source>
        <dbReference type="Google" id="ProtNLM"/>
    </source>
</evidence>
<feature type="signal peptide" evidence="1">
    <location>
        <begin position="1"/>
        <end position="21"/>
    </location>
</feature>
<dbReference type="EMBL" id="BDQM01000024">
    <property type="protein sequence ID" value="GAW97057.1"/>
    <property type="molecule type" value="Genomic_DNA"/>
</dbReference>
<protein>
    <recommendedName>
        <fullName evidence="4">Orphan protein</fullName>
    </recommendedName>
</protein>
<dbReference type="Proteomes" id="UP000197068">
    <property type="component" value="Unassembled WGS sequence"/>
</dbReference>
<sequence length="173" mass="19760">MKIELKLLIIFCTCYALPSHAWWLVSTNTTAALTSANADVSDKAHNEWLTKRFSKQHQQLMPIVAVADMFFSCNQVRASDKVDYKLNYLITEMDKNILAEKLAACLAEDSMKSDVALNFGLFGCFHQQLAHLPKVEREQKMLLVKKSVSALSREERQKSFTQCVTQQSIHYLK</sequence>
<proteinExistence type="predicted"/>
<name>A0ABQ0MXU8_9GAMM</name>
<keyword evidence="3" id="KW-1185">Reference proteome</keyword>
<accession>A0ABQ0MXU8</accession>